<reference evidence="1 2" key="1">
    <citation type="journal article" date="2010" name="PLoS ONE">
        <title>The glycobiome of the rumen bacterium Butyrivibrio proteoclasticus B316(T) highlights adaptation to a polysaccharide-rich environment.</title>
        <authorList>
            <person name="Kelly W.J."/>
            <person name="Leahy S.C."/>
            <person name="Altermann E."/>
            <person name="Yeoman C.J."/>
            <person name="Dunne J.C."/>
            <person name="Kong Z."/>
            <person name="Pacheco D.M."/>
            <person name="Li D."/>
            <person name="Noel S.J."/>
            <person name="Moon C.D."/>
            <person name="Cookson A.L."/>
            <person name="Attwood G.T."/>
        </authorList>
    </citation>
    <scope>NUCLEOTIDE SEQUENCE [LARGE SCALE GENOMIC DNA]</scope>
    <source>
        <strain evidence="2">ATCC 51982 / DSM 14932 / B316</strain>
    </source>
</reference>
<name>E0RY74_BUTPB</name>
<dbReference type="KEGG" id="bpb:bpr_I2599"/>
<proteinExistence type="predicted"/>
<dbReference type="RefSeq" id="WP_013281985.1">
    <property type="nucleotide sequence ID" value="NC_014387.1"/>
</dbReference>
<evidence type="ECO:0000313" key="1">
    <source>
        <dbReference type="EMBL" id="ADL35332.1"/>
    </source>
</evidence>
<organism evidence="1 2">
    <name type="scientific">Butyrivibrio proteoclasticus (strain ATCC 51982 / DSM 14932 / B316)</name>
    <name type="common">Clostridium proteoclasticum</name>
    <dbReference type="NCBI Taxonomy" id="515622"/>
    <lineage>
        <taxon>Bacteria</taxon>
        <taxon>Bacillati</taxon>
        <taxon>Bacillota</taxon>
        <taxon>Clostridia</taxon>
        <taxon>Lachnospirales</taxon>
        <taxon>Lachnospiraceae</taxon>
        <taxon>Butyrivibrio</taxon>
    </lineage>
</organism>
<dbReference type="AlphaFoldDB" id="E0RY74"/>
<dbReference type="STRING" id="515622.bpr_I2599"/>
<keyword evidence="2" id="KW-1185">Reference proteome</keyword>
<dbReference type="HOGENOM" id="CLU_2567376_0_0_9"/>
<dbReference type="eggNOG" id="ENOG50323KR">
    <property type="taxonomic scope" value="Bacteria"/>
</dbReference>
<protein>
    <submittedName>
        <fullName evidence="1">Uncharacterized protein</fullName>
    </submittedName>
</protein>
<sequence length="81" mass="8894">MMIFVLTFGIVLIALLVILGIGSLLGNAGKEPSRITEGRATAAMCTTRLLETEDYSEELSEDDFVIEQDLVYTYDSLNICS</sequence>
<accession>E0RY74</accession>
<gene>
    <name evidence="1" type="ordered locus">bpr_I2599</name>
</gene>
<evidence type="ECO:0000313" key="2">
    <source>
        <dbReference type="Proteomes" id="UP000001299"/>
    </source>
</evidence>
<dbReference type="Proteomes" id="UP000001299">
    <property type="component" value="Chromosome 1"/>
</dbReference>
<dbReference type="EMBL" id="CP001810">
    <property type="protein sequence ID" value="ADL35332.1"/>
    <property type="molecule type" value="Genomic_DNA"/>
</dbReference>